<sequence>MTVLRLLFLIELWGLFACVWGDWSPVPIGTFARTTPANLAGTCVNKGIERDIEDAKLLVGHAIDVIAPMIAGTVQRDQAWINRFDMAKAMFHIEYIVVPGKKNPNEERLKVSRGLGILREATHRYKVTQSRLQNGPSRSGRRFILQCGDADLKWATKLGDLRYIGKDAGKSLMEKVRLTEYPGLFFARSWSPVIKAGKNPDKSPNYAWDYKKAIYLIGGQGSTRRSFCESIGDAASWQTERFRDQFDGSSSSLVLCYTYFRLKGLAAAQQMQTQVGGDLDKLTTRGGVLVHEFMHITTNNIVTDKLISVDGVMDKAYGFRRCYALAKAERNQRLEANRALLNADVYRLFAEGVYFNEVNWLREREQDC</sequence>
<dbReference type="Proteomes" id="UP001146351">
    <property type="component" value="Unassembled WGS sequence"/>
</dbReference>
<feature type="signal peptide" evidence="1">
    <location>
        <begin position="1"/>
        <end position="21"/>
    </location>
</feature>
<accession>A0A9W9I7X2</accession>
<reference evidence="2" key="1">
    <citation type="submission" date="2022-11" db="EMBL/GenBank/DDBJ databases">
        <authorList>
            <person name="Petersen C."/>
        </authorList>
    </citation>
    <scope>NUCLEOTIDE SEQUENCE</scope>
    <source>
        <strain evidence="2">IBT 21917</strain>
    </source>
</reference>
<keyword evidence="1" id="KW-0732">Signal</keyword>
<evidence type="ECO:0000256" key="1">
    <source>
        <dbReference type="SAM" id="SignalP"/>
    </source>
</evidence>
<gene>
    <name evidence="2" type="ORF">N7492_004478</name>
</gene>
<evidence type="ECO:0000313" key="3">
    <source>
        <dbReference type="Proteomes" id="UP001146351"/>
    </source>
</evidence>
<proteinExistence type="predicted"/>
<feature type="chain" id="PRO_5040981012" description="Lysine-specific metallo-endopeptidase domain-containing protein" evidence="1">
    <location>
        <begin position="22"/>
        <end position="368"/>
    </location>
</feature>
<protein>
    <recommendedName>
        <fullName evidence="4">Lysine-specific metallo-endopeptidase domain-containing protein</fullName>
    </recommendedName>
</protein>
<dbReference type="SUPFAM" id="SSF55486">
    <property type="entry name" value="Metalloproteases ('zincins'), catalytic domain"/>
    <property type="match status" value="1"/>
</dbReference>
<dbReference type="OrthoDB" id="412874at2759"/>
<evidence type="ECO:0008006" key="4">
    <source>
        <dbReference type="Google" id="ProtNLM"/>
    </source>
</evidence>
<dbReference type="InterPro" id="IPR024079">
    <property type="entry name" value="MetalloPept_cat_dom_sf"/>
</dbReference>
<organism evidence="2 3">
    <name type="scientific">Penicillium capsulatum</name>
    <dbReference type="NCBI Taxonomy" id="69766"/>
    <lineage>
        <taxon>Eukaryota</taxon>
        <taxon>Fungi</taxon>
        <taxon>Dikarya</taxon>
        <taxon>Ascomycota</taxon>
        <taxon>Pezizomycotina</taxon>
        <taxon>Eurotiomycetes</taxon>
        <taxon>Eurotiomycetidae</taxon>
        <taxon>Eurotiales</taxon>
        <taxon>Aspergillaceae</taxon>
        <taxon>Penicillium</taxon>
    </lineage>
</organism>
<dbReference type="GO" id="GO:0008237">
    <property type="term" value="F:metallopeptidase activity"/>
    <property type="evidence" value="ECO:0007669"/>
    <property type="project" value="InterPro"/>
</dbReference>
<comment type="caution">
    <text evidence="2">The sequence shown here is derived from an EMBL/GenBank/DDBJ whole genome shotgun (WGS) entry which is preliminary data.</text>
</comment>
<name>A0A9W9I7X2_9EURO</name>
<dbReference type="EMBL" id="JAPQKO010000003">
    <property type="protein sequence ID" value="KAJ5171885.1"/>
    <property type="molecule type" value="Genomic_DNA"/>
</dbReference>
<keyword evidence="3" id="KW-1185">Reference proteome</keyword>
<evidence type="ECO:0000313" key="2">
    <source>
        <dbReference type="EMBL" id="KAJ5171885.1"/>
    </source>
</evidence>
<dbReference type="AlphaFoldDB" id="A0A9W9I7X2"/>
<dbReference type="Gene3D" id="3.40.390.10">
    <property type="entry name" value="Collagenase (Catalytic Domain)"/>
    <property type="match status" value="1"/>
</dbReference>
<reference evidence="2" key="2">
    <citation type="journal article" date="2023" name="IMA Fungus">
        <title>Comparative genomic study of the Penicillium genus elucidates a diverse pangenome and 15 lateral gene transfer events.</title>
        <authorList>
            <person name="Petersen C."/>
            <person name="Sorensen T."/>
            <person name="Nielsen M.R."/>
            <person name="Sondergaard T.E."/>
            <person name="Sorensen J.L."/>
            <person name="Fitzpatrick D.A."/>
            <person name="Frisvad J.C."/>
            <person name="Nielsen K.L."/>
        </authorList>
    </citation>
    <scope>NUCLEOTIDE SEQUENCE</scope>
    <source>
        <strain evidence="2">IBT 21917</strain>
    </source>
</reference>